<feature type="domain" description="DNA2/NAM7 helicase-like C-terminal" evidence="1">
    <location>
        <begin position="260"/>
        <end position="475"/>
    </location>
</feature>
<name>A0A0W8FC90_9ZZZZ</name>
<comment type="caution">
    <text evidence="2">The sequence shown here is derived from an EMBL/GenBank/DDBJ whole genome shotgun (WGS) entry which is preliminary data.</text>
</comment>
<dbReference type="PANTHER" id="PTHR10887">
    <property type="entry name" value="DNA2/NAM7 HELICASE FAMILY"/>
    <property type="match status" value="1"/>
</dbReference>
<dbReference type="PANTHER" id="PTHR10887:SF495">
    <property type="entry name" value="HELICASE SENATAXIN ISOFORM X1-RELATED"/>
    <property type="match status" value="1"/>
</dbReference>
<protein>
    <recommendedName>
        <fullName evidence="1">DNA2/NAM7 helicase-like C-terminal domain-containing protein</fullName>
    </recommendedName>
</protein>
<gene>
    <name evidence="2" type="ORF">ASZ90_012301</name>
</gene>
<sequence length="536" mass="60750">MPRRTSHSQTIEPAHSLMYGPNQLPIVRGQVEAYNLLIQISRYMEHEFNTRQKEAFCESINKRISLIWGPPGTGKTAVLSGIILGWIENAWENDESVIIGIGANNYNAIDNVLSGVIDLLAQRRIRLGADPGSIRVTRVRSSAAQPPKDSRIEDVIRGSEDARSLVNEIQSSSENALVIGGTWTQLGRMAESLTGDSPNAKWFDLLVIDEASQLPVSHAAAYFLLLKENGHVVLAGDHRQLGPIYSFKMNNSTQGLFDCIFSYMQETHGITPVAFECNYRMNTEISGWPRDRFYTEGYEAYFPSRKLEITLPKPTGKPPCYWPSQLPWSDHFLRILDPDMPVVVISYGTHTSTLSNPFEAQMVASLSLLYKRTLDESYKTLTDKHFWSECLGIVTPHRAQMSTIRNLLISAAGMPLDPSPFVDTVDRFQGLEREMIIASYVVADRDFVAAEEEFILEPRRFNVSLTRSRRKFIMFISDAILQHLPFDEDVARKAAHLQLFAEQYCDSVNEHIDLPYLDVEQANYMECFFRGRKNPQ</sequence>
<organism evidence="2">
    <name type="scientific">hydrocarbon metagenome</name>
    <dbReference type="NCBI Taxonomy" id="938273"/>
    <lineage>
        <taxon>unclassified sequences</taxon>
        <taxon>metagenomes</taxon>
        <taxon>ecological metagenomes</taxon>
    </lineage>
</organism>
<dbReference type="Pfam" id="PF13087">
    <property type="entry name" value="AAA_12"/>
    <property type="match status" value="1"/>
</dbReference>
<dbReference type="AlphaFoldDB" id="A0A0W8FC90"/>
<dbReference type="InterPro" id="IPR041679">
    <property type="entry name" value="DNA2/NAM7-like_C"/>
</dbReference>
<dbReference type="EMBL" id="LNQE01001407">
    <property type="protein sequence ID" value="KUG17987.1"/>
    <property type="molecule type" value="Genomic_DNA"/>
</dbReference>
<dbReference type="InterPro" id="IPR045055">
    <property type="entry name" value="DNA2/NAM7-like"/>
</dbReference>
<dbReference type="Gene3D" id="3.40.50.300">
    <property type="entry name" value="P-loop containing nucleotide triphosphate hydrolases"/>
    <property type="match status" value="2"/>
</dbReference>
<evidence type="ECO:0000259" key="1">
    <source>
        <dbReference type="Pfam" id="PF13087"/>
    </source>
</evidence>
<dbReference type="SUPFAM" id="SSF52540">
    <property type="entry name" value="P-loop containing nucleoside triphosphate hydrolases"/>
    <property type="match status" value="1"/>
</dbReference>
<dbReference type="CDD" id="cd18808">
    <property type="entry name" value="SF1_C_Upf1"/>
    <property type="match status" value="1"/>
</dbReference>
<proteinExistence type="predicted"/>
<dbReference type="InterPro" id="IPR047187">
    <property type="entry name" value="SF1_C_Upf1"/>
</dbReference>
<evidence type="ECO:0000313" key="2">
    <source>
        <dbReference type="EMBL" id="KUG17987.1"/>
    </source>
</evidence>
<dbReference type="Pfam" id="PF13245">
    <property type="entry name" value="AAA_19"/>
    <property type="match status" value="1"/>
</dbReference>
<dbReference type="InterPro" id="IPR027417">
    <property type="entry name" value="P-loop_NTPase"/>
</dbReference>
<reference evidence="2" key="1">
    <citation type="journal article" date="2015" name="Proc. Natl. Acad. Sci. U.S.A.">
        <title>Networks of energetic and metabolic interactions define dynamics in microbial communities.</title>
        <authorList>
            <person name="Embree M."/>
            <person name="Liu J.K."/>
            <person name="Al-Bassam M.M."/>
            <person name="Zengler K."/>
        </authorList>
    </citation>
    <scope>NUCLEOTIDE SEQUENCE</scope>
</reference>
<accession>A0A0W8FC90</accession>